<dbReference type="EMBL" id="LPXN01000111">
    <property type="protein sequence ID" value="KZD07852.1"/>
    <property type="molecule type" value="Genomic_DNA"/>
</dbReference>
<dbReference type="Proteomes" id="UP000076400">
    <property type="component" value="Unassembled WGS sequence"/>
</dbReference>
<proteinExistence type="predicted"/>
<accession>A0A154W2J9</accession>
<comment type="caution">
    <text evidence="1">The sequence shown here is derived from an EMBL/GenBank/DDBJ whole genome shotgun (WGS) entry which is preliminary data.</text>
</comment>
<reference evidence="1 2" key="1">
    <citation type="submission" date="2015-12" db="EMBL/GenBank/DDBJ databases">
        <title>Genome sequence of Oceanibaculum pacificum MCCC 1A02656.</title>
        <authorList>
            <person name="Lu L."/>
            <person name="Lai Q."/>
            <person name="Shao Z."/>
            <person name="Qian P."/>
        </authorList>
    </citation>
    <scope>NUCLEOTIDE SEQUENCE [LARGE SCALE GENOMIC DNA]</scope>
    <source>
        <strain evidence="1 2">MCCC 1A02656</strain>
    </source>
</reference>
<evidence type="ECO:0008006" key="3">
    <source>
        <dbReference type="Google" id="ProtNLM"/>
    </source>
</evidence>
<dbReference type="RefSeq" id="WP_067556459.1">
    <property type="nucleotide sequence ID" value="NZ_LPXN01000111.1"/>
</dbReference>
<sequence>MPVLLRLILGLTLAALIGGVPGGARAELLITPKRVVLDDKSRDATFRLVNTSSVTQSYELIWRQLRMDEQGGLIEARDGAPGGVNRLVMVSPMRVTLEPGGRQTVRIIPRLPEGLPEGEYMSHLTFRPTGSTQSDGGGGTPGAAMQLKVRVGFSVPVILRHGPLDGSATIRPVGIDAQSNRLTLELRRQGSVSIFGDVAIYWGQPGQDGIEVGRLDGVAIYANLTRRLSAVPLTPPAGVTIGPGMLLVRYMDPDTRDVLAESTVRLE</sequence>
<dbReference type="AlphaFoldDB" id="A0A154W2J9"/>
<evidence type="ECO:0000313" key="1">
    <source>
        <dbReference type="EMBL" id="KZD07852.1"/>
    </source>
</evidence>
<gene>
    <name evidence="1" type="ORF">AUP43_09525</name>
</gene>
<name>A0A154W2J9_9PROT</name>
<dbReference type="InterPro" id="IPR008962">
    <property type="entry name" value="PapD-like_sf"/>
</dbReference>
<dbReference type="STRING" id="580166.AUP43_09525"/>
<dbReference type="OrthoDB" id="6658153at2"/>
<organism evidence="1 2">
    <name type="scientific">Oceanibaculum pacificum</name>
    <dbReference type="NCBI Taxonomy" id="580166"/>
    <lineage>
        <taxon>Bacteria</taxon>
        <taxon>Pseudomonadati</taxon>
        <taxon>Pseudomonadota</taxon>
        <taxon>Alphaproteobacteria</taxon>
        <taxon>Rhodospirillales</taxon>
        <taxon>Oceanibaculaceae</taxon>
        <taxon>Oceanibaculum</taxon>
    </lineage>
</organism>
<dbReference type="SUPFAM" id="SSF49354">
    <property type="entry name" value="PapD-like"/>
    <property type="match status" value="1"/>
</dbReference>
<evidence type="ECO:0000313" key="2">
    <source>
        <dbReference type="Proteomes" id="UP000076400"/>
    </source>
</evidence>
<protein>
    <recommendedName>
        <fullName evidence="3">Pili assembly chaperone N-terminal domain-containing protein</fullName>
    </recommendedName>
</protein>
<keyword evidence="2" id="KW-1185">Reference proteome</keyword>
<dbReference type="Gene3D" id="2.60.40.10">
    <property type="entry name" value="Immunoglobulins"/>
    <property type="match status" value="1"/>
</dbReference>
<dbReference type="InterPro" id="IPR013783">
    <property type="entry name" value="Ig-like_fold"/>
</dbReference>